<dbReference type="AlphaFoldDB" id="A0A0M3K453"/>
<dbReference type="InterPro" id="IPR016193">
    <property type="entry name" value="Cytidine_deaminase-like"/>
</dbReference>
<comment type="similarity">
    <text evidence="3 13">Belongs to the cytidine and deoxycytidylate deaminase family.</text>
</comment>
<dbReference type="GO" id="GO:0072527">
    <property type="term" value="P:pyrimidine-containing compound metabolic process"/>
    <property type="evidence" value="ECO:0007669"/>
    <property type="project" value="UniProtKB-ARBA"/>
</dbReference>
<dbReference type="Proteomes" id="UP000267096">
    <property type="component" value="Unassembled WGS sequence"/>
</dbReference>
<evidence type="ECO:0000256" key="12">
    <source>
        <dbReference type="PIRSR" id="PIRSR606262-3"/>
    </source>
</evidence>
<dbReference type="EC" id="3.5.4.5" evidence="4 13"/>
<evidence type="ECO:0000256" key="13">
    <source>
        <dbReference type="RuleBase" id="RU364006"/>
    </source>
</evidence>
<dbReference type="PANTHER" id="PTHR11644">
    <property type="entry name" value="CYTIDINE DEAMINASE"/>
    <property type="match status" value="1"/>
</dbReference>
<dbReference type="InterPro" id="IPR050202">
    <property type="entry name" value="Cyt/Deoxycyt_deaminase"/>
</dbReference>
<evidence type="ECO:0000256" key="9">
    <source>
        <dbReference type="ARBA" id="ARBA00049558"/>
    </source>
</evidence>
<evidence type="ECO:0000256" key="6">
    <source>
        <dbReference type="ARBA" id="ARBA00022801"/>
    </source>
</evidence>
<evidence type="ECO:0000256" key="11">
    <source>
        <dbReference type="PIRSR" id="PIRSR606262-2"/>
    </source>
</evidence>
<feature type="binding site" evidence="12">
    <location>
        <position position="56"/>
    </location>
    <ligand>
        <name>Zn(2+)</name>
        <dbReference type="ChEBI" id="CHEBI:29105"/>
        <note>catalytic</note>
    </ligand>
</feature>
<keyword evidence="16" id="KW-1185">Reference proteome</keyword>
<dbReference type="Pfam" id="PF00383">
    <property type="entry name" value="dCMP_cyt_deam_1"/>
    <property type="match status" value="1"/>
</dbReference>
<protein>
    <recommendedName>
        <fullName evidence="4 13">Cytidine deaminase</fullName>
        <ecNumber evidence="4 13">3.5.4.5</ecNumber>
    </recommendedName>
    <alternativeName>
        <fullName evidence="8 13">Cytidine aminohydrolase</fullName>
    </alternativeName>
</protein>
<dbReference type="InterPro" id="IPR002125">
    <property type="entry name" value="CMP_dCMP_dom"/>
</dbReference>
<comment type="catalytic activity">
    <reaction evidence="9 13">
        <text>cytidine + H2O + H(+) = uridine + NH4(+)</text>
        <dbReference type="Rhea" id="RHEA:16069"/>
        <dbReference type="ChEBI" id="CHEBI:15377"/>
        <dbReference type="ChEBI" id="CHEBI:15378"/>
        <dbReference type="ChEBI" id="CHEBI:16704"/>
        <dbReference type="ChEBI" id="CHEBI:17562"/>
        <dbReference type="ChEBI" id="CHEBI:28938"/>
        <dbReference type="EC" id="3.5.4.5"/>
    </reaction>
</comment>
<dbReference type="GO" id="GO:0005829">
    <property type="term" value="C:cytosol"/>
    <property type="evidence" value="ECO:0007669"/>
    <property type="project" value="TreeGrafter"/>
</dbReference>
<comment type="function">
    <text evidence="2 13">This enzyme scavenges exogenous and endogenous cytidine and 2'-deoxycytidine for UMP synthesis.</text>
</comment>
<evidence type="ECO:0000259" key="14">
    <source>
        <dbReference type="PROSITE" id="PS51747"/>
    </source>
</evidence>
<dbReference type="NCBIfam" id="TIGR01354">
    <property type="entry name" value="cyt_deam_tetra"/>
    <property type="match status" value="1"/>
</dbReference>
<dbReference type="NCBIfam" id="NF004064">
    <property type="entry name" value="PRK05578.1"/>
    <property type="match status" value="1"/>
</dbReference>
<feature type="active site" description="Proton donor" evidence="10">
    <location>
        <position position="58"/>
    </location>
</feature>
<dbReference type="InterPro" id="IPR006262">
    <property type="entry name" value="Cyt_deam_tetra"/>
</dbReference>
<accession>A0A0M3K453</accession>
<organism evidence="17">
    <name type="scientific">Anisakis simplex</name>
    <name type="common">Herring worm</name>
    <dbReference type="NCBI Taxonomy" id="6269"/>
    <lineage>
        <taxon>Eukaryota</taxon>
        <taxon>Metazoa</taxon>
        <taxon>Ecdysozoa</taxon>
        <taxon>Nematoda</taxon>
        <taxon>Chromadorea</taxon>
        <taxon>Rhabditida</taxon>
        <taxon>Spirurina</taxon>
        <taxon>Ascaridomorpha</taxon>
        <taxon>Ascaridoidea</taxon>
        <taxon>Anisakidae</taxon>
        <taxon>Anisakis</taxon>
        <taxon>Anisakis simplex complex</taxon>
    </lineage>
</organism>
<evidence type="ECO:0000313" key="17">
    <source>
        <dbReference type="WBParaSite" id="ASIM_0001574401-mRNA-1"/>
    </source>
</evidence>
<gene>
    <name evidence="15" type="ORF">ASIM_LOCUS15151</name>
</gene>
<name>A0A0M3K453_ANISI</name>
<evidence type="ECO:0000256" key="5">
    <source>
        <dbReference type="ARBA" id="ARBA00022723"/>
    </source>
</evidence>
<keyword evidence="5 12" id="KW-0479">Metal-binding</keyword>
<evidence type="ECO:0000256" key="4">
    <source>
        <dbReference type="ARBA" id="ARBA00012783"/>
    </source>
</evidence>
<dbReference type="FunFam" id="3.40.140.10:FF:000008">
    <property type="entry name" value="Cytidine deaminase"/>
    <property type="match status" value="1"/>
</dbReference>
<evidence type="ECO:0000313" key="15">
    <source>
        <dbReference type="EMBL" id="VDK54390.1"/>
    </source>
</evidence>
<dbReference type="CDD" id="cd01283">
    <property type="entry name" value="cytidine_deaminase"/>
    <property type="match status" value="1"/>
</dbReference>
<proteinExistence type="inferred from homology"/>
<sequence length="143" mass="15308">MTTINKDALVDAARKAMQRAYCPYSKFQVGAALLTENGVIITGGNVESASYGCTICAERSALVRALAEGHTSFKALAVSTAIPEPASLCGPCRQMLIEFGDMHVIMASSTSEKRVEMMLSELLPMAFTPKTLNEHSSESKKSS</sequence>
<dbReference type="PROSITE" id="PS51747">
    <property type="entry name" value="CYT_DCMP_DEAMINASES_2"/>
    <property type="match status" value="1"/>
</dbReference>
<evidence type="ECO:0000256" key="3">
    <source>
        <dbReference type="ARBA" id="ARBA00006576"/>
    </source>
</evidence>
<dbReference type="OrthoDB" id="414540at2759"/>
<dbReference type="EMBL" id="UYRR01032143">
    <property type="protein sequence ID" value="VDK54390.1"/>
    <property type="molecule type" value="Genomic_DNA"/>
</dbReference>
<dbReference type="Gene3D" id="3.40.140.10">
    <property type="entry name" value="Cytidine Deaminase, domain 2"/>
    <property type="match status" value="1"/>
</dbReference>
<dbReference type="GO" id="GO:0055086">
    <property type="term" value="P:nucleobase-containing small molecule metabolic process"/>
    <property type="evidence" value="ECO:0007669"/>
    <property type="project" value="UniProtKB-ARBA"/>
</dbReference>
<evidence type="ECO:0000256" key="1">
    <source>
        <dbReference type="ARBA" id="ARBA00001947"/>
    </source>
</evidence>
<feature type="binding site" evidence="12">
    <location>
        <position position="92"/>
    </location>
    <ligand>
        <name>Zn(2+)</name>
        <dbReference type="ChEBI" id="CHEBI:29105"/>
        <note>catalytic</note>
    </ligand>
</feature>
<evidence type="ECO:0000256" key="7">
    <source>
        <dbReference type="ARBA" id="ARBA00022833"/>
    </source>
</evidence>
<feature type="binding site" evidence="12">
    <location>
        <position position="89"/>
    </location>
    <ligand>
        <name>Zn(2+)</name>
        <dbReference type="ChEBI" id="CHEBI:29105"/>
        <note>catalytic</note>
    </ligand>
</feature>
<feature type="domain" description="CMP/dCMP-type deaminase" evidence="14">
    <location>
        <begin position="4"/>
        <end position="130"/>
    </location>
</feature>
<evidence type="ECO:0000256" key="8">
    <source>
        <dbReference type="ARBA" id="ARBA00032005"/>
    </source>
</evidence>
<comment type="catalytic activity">
    <reaction evidence="13">
        <text>2'-deoxycytidine + H2O + H(+) = 2'-deoxyuridine + NH4(+)</text>
        <dbReference type="Rhea" id="RHEA:13433"/>
        <dbReference type="ChEBI" id="CHEBI:15377"/>
        <dbReference type="ChEBI" id="CHEBI:15378"/>
        <dbReference type="ChEBI" id="CHEBI:15698"/>
        <dbReference type="ChEBI" id="CHEBI:16450"/>
        <dbReference type="ChEBI" id="CHEBI:28938"/>
        <dbReference type="EC" id="3.5.4.5"/>
    </reaction>
</comment>
<dbReference type="GO" id="GO:0004126">
    <property type="term" value="F:cytidine deaminase activity"/>
    <property type="evidence" value="ECO:0007669"/>
    <property type="project" value="UniProtKB-UniRule"/>
</dbReference>
<dbReference type="GO" id="GO:0008270">
    <property type="term" value="F:zinc ion binding"/>
    <property type="evidence" value="ECO:0007669"/>
    <property type="project" value="UniProtKB-UniRule"/>
</dbReference>
<evidence type="ECO:0000256" key="10">
    <source>
        <dbReference type="PIRSR" id="PIRSR606262-1"/>
    </source>
</evidence>
<reference evidence="17" key="1">
    <citation type="submission" date="2017-02" db="UniProtKB">
        <authorList>
            <consortium name="WormBaseParasite"/>
        </authorList>
    </citation>
    <scope>IDENTIFICATION</scope>
</reference>
<evidence type="ECO:0000313" key="16">
    <source>
        <dbReference type="Proteomes" id="UP000267096"/>
    </source>
</evidence>
<dbReference type="SUPFAM" id="SSF53927">
    <property type="entry name" value="Cytidine deaminase-like"/>
    <property type="match status" value="1"/>
</dbReference>
<keyword evidence="6 13" id="KW-0378">Hydrolase</keyword>
<evidence type="ECO:0000256" key="2">
    <source>
        <dbReference type="ARBA" id="ARBA00003949"/>
    </source>
</evidence>
<feature type="binding site" evidence="11">
    <location>
        <begin position="45"/>
        <end position="51"/>
    </location>
    <ligand>
        <name>substrate</name>
    </ligand>
</feature>
<comment type="cofactor">
    <cofactor evidence="1 12 13">
        <name>Zn(2+)</name>
        <dbReference type="ChEBI" id="CHEBI:29105"/>
    </cofactor>
</comment>
<dbReference type="PANTHER" id="PTHR11644:SF2">
    <property type="entry name" value="CYTIDINE DEAMINASE"/>
    <property type="match status" value="1"/>
</dbReference>
<reference evidence="15 16" key="2">
    <citation type="submission" date="2018-11" db="EMBL/GenBank/DDBJ databases">
        <authorList>
            <consortium name="Pathogen Informatics"/>
        </authorList>
    </citation>
    <scope>NUCLEOTIDE SEQUENCE [LARGE SCALE GENOMIC DNA]</scope>
</reference>
<dbReference type="WBParaSite" id="ASIM_0001574401-mRNA-1">
    <property type="protein sequence ID" value="ASIM_0001574401-mRNA-1"/>
    <property type="gene ID" value="ASIM_0001574401"/>
</dbReference>
<keyword evidence="7 12" id="KW-0862">Zinc</keyword>